<evidence type="ECO:0000256" key="1">
    <source>
        <dbReference type="SAM" id="SignalP"/>
    </source>
</evidence>
<protein>
    <recommendedName>
        <fullName evidence="2">Apple domain-containing protein</fullName>
    </recommendedName>
</protein>
<keyword evidence="1" id="KW-0732">Signal</keyword>
<gene>
    <name evidence="3" type="ORF">SNE40_008812</name>
</gene>
<dbReference type="AlphaFoldDB" id="A0AAN8JVF0"/>
<organism evidence="3 4">
    <name type="scientific">Patella caerulea</name>
    <name type="common">Rayed Mediterranean limpet</name>
    <dbReference type="NCBI Taxonomy" id="87958"/>
    <lineage>
        <taxon>Eukaryota</taxon>
        <taxon>Metazoa</taxon>
        <taxon>Spiralia</taxon>
        <taxon>Lophotrochozoa</taxon>
        <taxon>Mollusca</taxon>
        <taxon>Gastropoda</taxon>
        <taxon>Patellogastropoda</taxon>
        <taxon>Patelloidea</taxon>
        <taxon>Patellidae</taxon>
        <taxon>Patella</taxon>
    </lineage>
</organism>
<evidence type="ECO:0000313" key="3">
    <source>
        <dbReference type="EMBL" id="KAK6180833.1"/>
    </source>
</evidence>
<reference evidence="3 4" key="1">
    <citation type="submission" date="2024-01" db="EMBL/GenBank/DDBJ databases">
        <title>The genome of the rayed Mediterranean limpet Patella caerulea (Linnaeus, 1758).</title>
        <authorList>
            <person name="Anh-Thu Weber A."/>
            <person name="Halstead-Nussloch G."/>
        </authorList>
    </citation>
    <scope>NUCLEOTIDE SEQUENCE [LARGE SCALE GENOMIC DNA]</scope>
    <source>
        <strain evidence="3">AATW-2023a</strain>
        <tissue evidence="3">Whole specimen</tissue>
    </source>
</reference>
<keyword evidence="4" id="KW-1185">Reference proteome</keyword>
<evidence type="ECO:0000259" key="2">
    <source>
        <dbReference type="Pfam" id="PF00024"/>
    </source>
</evidence>
<feature type="chain" id="PRO_5042965381" description="Apple domain-containing protein" evidence="1">
    <location>
        <begin position="18"/>
        <end position="158"/>
    </location>
</feature>
<dbReference type="EMBL" id="JAZGQO010000007">
    <property type="protein sequence ID" value="KAK6180833.1"/>
    <property type="molecule type" value="Genomic_DNA"/>
</dbReference>
<evidence type="ECO:0000313" key="4">
    <source>
        <dbReference type="Proteomes" id="UP001347796"/>
    </source>
</evidence>
<dbReference type="Gene3D" id="3.50.4.10">
    <property type="entry name" value="Hepatocyte Growth Factor"/>
    <property type="match status" value="1"/>
</dbReference>
<proteinExistence type="predicted"/>
<dbReference type="Proteomes" id="UP001347796">
    <property type="component" value="Unassembled WGS sequence"/>
</dbReference>
<dbReference type="InterPro" id="IPR003609">
    <property type="entry name" value="Pan_app"/>
</dbReference>
<feature type="signal peptide" evidence="1">
    <location>
        <begin position="1"/>
        <end position="17"/>
    </location>
</feature>
<accession>A0AAN8JVF0</accession>
<sequence>MFLSLCLVFYLFQCILCFTKYRLLNVDIFYDKANSKMVADNKLLCALECMEVKLDCASFAYHEDRKTCYFYNFKLQPEYVNISDPGLFTYVDVEEDPMLHQCNQQQHQLELISEEPQQIETPMELHHEVQLDTLYLAAHDTAQVVQQDTLQEAVQDNP</sequence>
<dbReference type="Pfam" id="PF00024">
    <property type="entry name" value="PAN_1"/>
    <property type="match status" value="1"/>
</dbReference>
<feature type="domain" description="Apple" evidence="2">
    <location>
        <begin position="21"/>
        <end position="77"/>
    </location>
</feature>
<comment type="caution">
    <text evidence="3">The sequence shown here is derived from an EMBL/GenBank/DDBJ whole genome shotgun (WGS) entry which is preliminary data.</text>
</comment>
<name>A0AAN8JVF0_PATCE</name>